<sequence length="80" mass="9094">MVTLLDELEECGVVLRSAAEPFDTATPMGRMLVQILGLFARFERDTIIDRVINGMERIHADAKTRCHPRAYQLLPHPMQS</sequence>
<dbReference type="AlphaFoldDB" id="A0A1G6LEK9"/>
<dbReference type="EMBL" id="FMZE01000002">
    <property type="protein sequence ID" value="SDC41397.1"/>
    <property type="molecule type" value="Genomic_DNA"/>
</dbReference>
<dbReference type="GO" id="GO:0000150">
    <property type="term" value="F:DNA strand exchange activity"/>
    <property type="evidence" value="ECO:0007669"/>
    <property type="project" value="InterPro"/>
</dbReference>
<accession>A0A1G6LEK9</accession>
<dbReference type="InterPro" id="IPR036162">
    <property type="entry name" value="Resolvase-like_N_sf"/>
</dbReference>
<dbReference type="Pfam" id="PF00239">
    <property type="entry name" value="Resolvase"/>
    <property type="match status" value="1"/>
</dbReference>
<evidence type="ECO:0000313" key="2">
    <source>
        <dbReference type="Proteomes" id="UP000199494"/>
    </source>
</evidence>
<evidence type="ECO:0000313" key="1">
    <source>
        <dbReference type="EMBL" id="SDC41397.1"/>
    </source>
</evidence>
<dbReference type="InterPro" id="IPR006119">
    <property type="entry name" value="Resolv_N"/>
</dbReference>
<gene>
    <name evidence="1" type="ORF">SAMN05421630_1024</name>
</gene>
<dbReference type="PROSITE" id="PS51736">
    <property type="entry name" value="RECOMBINASES_3"/>
    <property type="match status" value="1"/>
</dbReference>
<dbReference type="STRING" id="530584.SAMN05421630_1024"/>
<name>A0A1G6LEK9_9PSEU</name>
<proteinExistence type="predicted"/>
<dbReference type="SUPFAM" id="SSF53041">
    <property type="entry name" value="Resolvase-like"/>
    <property type="match status" value="1"/>
</dbReference>
<dbReference type="Proteomes" id="UP000199494">
    <property type="component" value="Unassembled WGS sequence"/>
</dbReference>
<dbReference type="Gene3D" id="3.40.50.1390">
    <property type="entry name" value="Resolvase, N-terminal catalytic domain"/>
    <property type="match status" value="1"/>
</dbReference>
<protein>
    <submittedName>
        <fullName evidence="1">Site-specific DNA recombinase</fullName>
    </submittedName>
</protein>
<keyword evidence="2" id="KW-1185">Reference proteome</keyword>
<organism evidence="1 2">
    <name type="scientific">Prauserella marina</name>
    <dbReference type="NCBI Taxonomy" id="530584"/>
    <lineage>
        <taxon>Bacteria</taxon>
        <taxon>Bacillati</taxon>
        <taxon>Actinomycetota</taxon>
        <taxon>Actinomycetes</taxon>
        <taxon>Pseudonocardiales</taxon>
        <taxon>Pseudonocardiaceae</taxon>
        <taxon>Prauserella</taxon>
    </lineage>
</organism>
<dbReference type="GO" id="GO:0003677">
    <property type="term" value="F:DNA binding"/>
    <property type="evidence" value="ECO:0007669"/>
    <property type="project" value="InterPro"/>
</dbReference>
<reference evidence="1 2" key="1">
    <citation type="submission" date="2016-10" db="EMBL/GenBank/DDBJ databases">
        <authorList>
            <person name="de Groot N.N."/>
        </authorList>
    </citation>
    <scope>NUCLEOTIDE SEQUENCE [LARGE SCALE GENOMIC DNA]</scope>
    <source>
        <strain evidence="1 2">CGMCC 4.5506</strain>
    </source>
</reference>